<evidence type="ECO:0008006" key="7">
    <source>
        <dbReference type="Google" id="ProtNLM"/>
    </source>
</evidence>
<keyword evidence="2" id="KW-0812">Transmembrane</keyword>
<dbReference type="KEGG" id="pry:Prubr_25450"/>
<dbReference type="GO" id="GO:0016020">
    <property type="term" value="C:membrane"/>
    <property type="evidence" value="ECO:0007669"/>
    <property type="project" value="UniProtKB-SubCell"/>
</dbReference>
<gene>
    <name evidence="5" type="ORF">Prubr_25450</name>
</gene>
<name>A0A810MYH3_9ACTN</name>
<proteinExistence type="predicted"/>
<dbReference type="InterPro" id="IPR032808">
    <property type="entry name" value="DoxX"/>
</dbReference>
<evidence type="ECO:0000256" key="4">
    <source>
        <dbReference type="ARBA" id="ARBA00023136"/>
    </source>
</evidence>
<protein>
    <recommendedName>
        <fullName evidence="7">DoxX family protein</fullName>
    </recommendedName>
</protein>
<dbReference type="RefSeq" id="WP_212825034.1">
    <property type="nucleotide sequence ID" value="NZ_AP023359.1"/>
</dbReference>
<evidence type="ECO:0000256" key="3">
    <source>
        <dbReference type="ARBA" id="ARBA00022989"/>
    </source>
</evidence>
<evidence type="ECO:0000313" key="5">
    <source>
        <dbReference type="EMBL" id="BCJ65524.1"/>
    </source>
</evidence>
<dbReference type="EMBL" id="AP023359">
    <property type="protein sequence ID" value="BCJ65524.1"/>
    <property type="molecule type" value="Genomic_DNA"/>
</dbReference>
<evidence type="ECO:0000313" key="6">
    <source>
        <dbReference type="Proteomes" id="UP000680866"/>
    </source>
</evidence>
<dbReference type="AlphaFoldDB" id="A0A810MYH3"/>
<dbReference type="Pfam" id="PF07681">
    <property type="entry name" value="DoxX"/>
    <property type="match status" value="1"/>
</dbReference>
<reference evidence="5" key="1">
    <citation type="submission" date="2020-08" db="EMBL/GenBank/DDBJ databases">
        <title>Whole genome shotgun sequence of Polymorphospora rubra NBRC 101157.</title>
        <authorList>
            <person name="Komaki H."/>
            <person name="Tamura T."/>
        </authorList>
    </citation>
    <scope>NUCLEOTIDE SEQUENCE</scope>
    <source>
        <strain evidence="5">NBRC 101157</strain>
    </source>
</reference>
<evidence type="ECO:0000256" key="2">
    <source>
        <dbReference type="ARBA" id="ARBA00022692"/>
    </source>
</evidence>
<dbReference type="Proteomes" id="UP000680866">
    <property type="component" value="Chromosome"/>
</dbReference>
<evidence type="ECO:0000256" key="1">
    <source>
        <dbReference type="ARBA" id="ARBA00004141"/>
    </source>
</evidence>
<sequence>MTPVRSAARVLLSGIFVLSGVRNLANPEPLVAKAKPVTDRVTPLLERADPRLPTDPRTLIRVNAAAQLAGGLLLATGRCTRPAAAVLAASLVPTTLAGHPFWSVDDPTDRRNQQTHFLKNIGLLGGLLLAAVDTQGRPGVGWRTRRAVDDGLRSVDRGRRSVGRAVRTARRDARIALRSATIGRQLPR</sequence>
<comment type="subcellular location">
    <subcellularLocation>
        <location evidence="1">Membrane</location>
        <topology evidence="1">Multi-pass membrane protein</topology>
    </subcellularLocation>
</comment>
<organism evidence="5 6">
    <name type="scientific">Polymorphospora rubra</name>
    <dbReference type="NCBI Taxonomy" id="338584"/>
    <lineage>
        <taxon>Bacteria</taxon>
        <taxon>Bacillati</taxon>
        <taxon>Actinomycetota</taxon>
        <taxon>Actinomycetes</taxon>
        <taxon>Micromonosporales</taxon>
        <taxon>Micromonosporaceae</taxon>
        <taxon>Polymorphospora</taxon>
    </lineage>
</organism>
<keyword evidence="3" id="KW-1133">Transmembrane helix</keyword>
<keyword evidence="6" id="KW-1185">Reference proteome</keyword>
<keyword evidence="4" id="KW-0472">Membrane</keyword>
<accession>A0A810MYH3</accession>